<dbReference type="SUPFAM" id="SSF53474">
    <property type="entry name" value="alpha/beta-Hydrolases"/>
    <property type="match status" value="1"/>
</dbReference>
<dbReference type="Proteomes" id="UP000033123">
    <property type="component" value="Chromosome"/>
</dbReference>
<feature type="domain" description="AB hydrolase-1" evidence="1">
    <location>
        <begin position="58"/>
        <end position="124"/>
    </location>
</feature>
<dbReference type="Gene3D" id="3.40.50.1820">
    <property type="entry name" value="alpha/beta hydrolase"/>
    <property type="match status" value="1"/>
</dbReference>
<evidence type="ECO:0000313" key="3">
    <source>
        <dbReference type="Proteomes" id="UP000033123"/>
    </source>
</evidence>
<dbReference type="InterPro" id="IPR029058">
    <property type="entry name" value="AB_hydrolase_fold"/>
</dbReference>
<name>A0A0E3PRI5_9EURY</name>
<dbReference type="PANTHER" id="PTHR43433:SF5">
    <property type="entry name" value="AB HYDROLASE-1 DOMAIN-CONTAINING PROTEIN"/>
    <property type="match status" value="1"/>
</dbReference>
<dbReference type="Pfam" id="PF00561">
    <property type="entry name" value="Abhydrolase_1"/>
    <property type="match status" value="1"/>
</dbReference>
<accession>A0A0E3PRI5</accession>
<dbReference type="HOGENOM" id="CLU_1850673_0_0_2"/>
<dbReference type="InterPro" id="IPR050471">
    <property type="entry name" value="AB_hydrolase"/>
</dbReference>
<dbReference type="InterPro" id="IPR000073">
    <property type="entry name" value="AB_hydrolase_1"/>
</dbReference>
<sequence>MVLPHILIFTVLFSGCADFYGEENSKEFTDSSLDSSPVKHVPVNGVELGYREFGSGEPLLLIMGFGGKMDTWNKTFVWELAQDYRVIIFDNRGVGYSSDSGENYSLELFASDTAGLLDALEISPAIRQSNCSITDLDLWMSIGLEM</sequence>
<proteinExistence type="predicted"/>
<protein>
    <recommendedName>
        <fullName evidence="1">AB hydrolase-1 domain-containing protein</fullName>
    </recommendedName>
</protein>
<dbReference type="PATRIC" id="fig|1434118.4.peg.4040"/>
<gene>
    <name evidence="2" type="ORF">MSSAC_3120</name>
</gene>
<evidence type="ECO:0000313" key="2">
    <source>
        <dbReference type="EMBL" id="AKB37710.1"/>
    </source>
</evidence>
<dbReference type="EMBL" id="CP009508">
    <property type="protein sequence ID" value="AKB37710.1"/>
    <property type="molecule type" value="Genomic_DNA"/>
</dbReference>
<organism evidence="2 3">
    <name type="scientific">Methanosarcina siciliae C2J</name>
    <dbReference type="NCBI Taxonomy" id="1434118"/>
    <lineage>
        <taxon>Archaea</taxon>
        <taxon>Methanobacteriati</taxon>
        <taxon>Methanobacteriota</taxon>
        <taxon>Stenosarchaea group</taxon>
        <taxon>Methanomicrobia</taxon>
        <taxon>Methanosarcinales</taxon>
        <taxon>Methanosarcinaceae</taxon>
        <taxon>Methanosarcina</taxon>
    </lineage>
</organism>
<evidence type="ECO:0000259" key="1">
    <source>
        <dbReference type="Pfam" id="PF00561"/>
    </source>
</evidence>
<dbReference type="KEGG" id="msj:MSSAC_3120"/>
<dbReference type="STRING" id="1434118.MSSAC_3120"/>
<dbReference type="AlphaFoldDB" id="A0A0E3PRI5"/>
<reference evidence="2 3" key="1">
    <citation type="submission" date="2014-07" db="EMBL/GenBank/DDBJ databases">
        <title>Methanogenic archaea and the global carbon cycle.</title>
        <authorList>
            <person name="Henriksen J.R."/>
            <person name="Luke J."/>
            <person name="Reinhart S."/>
            <person name="Benedict M.N."/>
            <person name="Youngblut N.D."/>
            <person name="Metcalf M.E."/>
            <person name="Whitaker R.J."/>
            <person name="Metcalf W.W."/>
        </authorList>
    </citation>
    <scope>NUCLEOTIDE SEQUENCE [LARGE SCALE GENOMIC DNA]</scope>
    <source>
        <strain evidence="2 3">C2J</strain>
    </source>
</reference>
<dbReference type="PANTHER" id="PTHR43433">
    <property type="entry name" value="HYDROLASE, ALPHA/BETA FOLD FAMILY PROTEIN"/>
    <property type="match status" value="1"/>
</dbReference>